<dbReference type="InterPro" id="IPR027417">
    <property type="entry name" value="P-loop_NTPase"/>
</dbReference>
<dbReference type="PANTHER" id="PTHR10763:SF26">
    <property type="entry name" value="CELL DIVISION CONTROL PROTEIN 6 HOMOLOG"/>
    <property type="match status" value="1"/>
</dbReference>
<dbReference type="HAMAP" id="MF_01407">
    <property type="entry name" value="ORC1_type_DNA_replic_protein"/>
    <property type="match status" value="1"/>
</dbReference>
<evidence type="ECO:0000256" key="4">
    <source>
        <dbReference type="HAMAP-Rule" id="MF_01407"/>
    </source>
</evidence>
<dbReference type="InterPro" id="IPR014277">
    <property type="entry name" value="Orc1/Cdc6_arc"/>
</dbReference>
<evidence type="ECO:0000256" key="1">
    <source>
        <dbReference type="ARBA" id="ARBA00022705"/>
    </source>
</evidence>
<dbReference type="SUPFAM" id="SSF46785">
    <property type="entry name" value="Winged helix' DNA-binding domain"/>
    <property type="match status" value="1"/>
</dbReference>
<feature type="binding site" evidence="4">
    <location>
        <position position="217"/>
    </location>
    <ligand>
        <name>ATP</name>
        <dbReference type="ChEBI" id="CHEBI:30616"/>
    </ligand>
</feature>
<dbReference type="SUPFAM" id="SSF52540">
    <property type="entry name" value="P-loop containing nucleoside triphosphate hydrolases"/>
    <property type="match status" value="1"/>
</dbReference>
<organism evidence="6 7">
    <name type="scientific">Methanothermobacter tenebrarum</name>
    <dbReference type="NCBI Taxonomy" id="680118"/>
    <lineage>
        <taxon>Archaea</taxon>
        <taxon>Methanobacteriati</taxon>
        <taxon>Methanobacteriota</taxon>
        <taxon>Methanomada group</taxon>
        <taxon>Methanobacteria</taxon>
        <taxon>Methanobacteriales</taxon>
        <taxon>Methanobacteriaceae</taxon>
        <taxon>Methanothermobacter</taxon>
    </lineage>
</organism>
<dbReference type="InterPro" id="IPR050311">
    <property type="entry name" value="ORC1/CDC6"/>
</dbReference>
<comment type="similarity">
    <text evidence="4">Belongs to the CDC6/cdc18 family.</text>
</comment>
<protein>
    <recommendedName>
        <fullName evidence="4">ORC1-type DNA replication protein</fullName>
    </recommendedName>
</protein>
<dbReference type="Gene3D" id="3.40.50.300">
    <property type="entry name" value="P-loop containing nucleotide triphosphate hydrolases"/>
    <property type="match status" value="1"/>
</dbReference>
<dbReference type="InterPro" id="IPR036390">
    <property type="entry name" value="WH_DNA-bd_sf"/>
</dbReference>
<dbReference type="Pfam" id="PF22703">
    <property type="entry name" value="Cdc6_lid"/>
    <property type="match status" value="1"/>
</dbReference>
<dbReference type="EMBL" id="AP025698">
    <property type="protein sequence ID" value="BDH79871.1"/>
    <property type="molecule type" value="Genomic_DNA"/>
</dbReference>
<dbReference type="GeneID" id="71965779"/>
<dbReference type="InterPro" id="IPR015163">
    <property type="entry name" value="Cdc6_C"/>
</dbReference>
<evidence type="ECO:0000259" key="5">
    <source>
        <dbReference type="SMART" id="SM01074"/>
    </source>
</evidence>
<keyword evidence="7" id="KW-1185">Reference proteome</keyword>
<dbReference type="Gene3D" id="1.10.8.60">
    <property type="match status" value="1"/>
</dbReference>
<dbReference type="RefSeq" id="WP_248564186.1">
    <property type="nucleotide sequence ID" value="NZ_AP025698.1"/>
</dbReference>
<name>A0ABN6PC91_9EURY</name>
<dbReference type="Proteomes" id="UP000831817">
    <property type="component" value="Chromosome"/>
</dbReference>
<dbReference type="NCBIfam" id="NF001624">
    <property type="entry name" value="PRK00411.1-2"/>
    <property type="match status" value="1"/>
</dbReference>
<keyword evidence="1 4" id="KW-0235">DNA replication</keyword>
<reference evidence="6 7" key="1">
    <citation type="submission" date="2022-04" db="EMBL/GenBank/DDBJ databases">
        <title>Complete genome of Methanothermobacter tenebrarum strain RMAS.</title>
        <authorList>
            <person name="Nakamura K."/>
            <person name="Oshima K."/>
            <person name="Hattori M."/>
            <person name="Kamagata Y."/>
            <person name="Takamizawa K."/>
        </authorList>
    </citation>
    <scope>NUCLEOTIDE SEQUENCE [LARGE SCALE GENOMIC DNA]</scope>
    <source>
        <strain evidence="6 7">RMAS</strain>
    </source>
</reference>
<evidence type="ECO:0000256" key="3">
    <source>
        <dbReference type="ARBA" id="ARBA00022840"/>
    </source>
</evidence>
<dbReference type="SMART" id="SM01074">
    <property type="entry name" value="Cdc6_C"/>
    <property type="match status" value="1"/>
</dbReference>
<proteinExistence type="inferred from homology"/>
<sequence>MGIDDILLHDETIFRNLHAFDSDYIPENFKYRDSQMEALAVCIRPALMGGRPINAVVLGACATGKTTAIRKLFEMVEANSEKVICSYINCQLHTTRFGIFSQIYYKIFGYYPPETGVPFSRIYHDIMHKLSTEDKALIVALDDVNHLFHDRNANRIFYDILRAHEAFDNVRTGIFAILSDIEFRYALDKNVNSVFIPQEVIFQPYNYDEIYNILKDRAKIGFYNGVISDELIEEISDLTFRTGDLRYGINLLRVCGNLAEAEASPRIKKAHLKEAIKDTTYTNFKDTIKNLSKNEKELLKIIRDAKGENQTAGQVYDKFKKKTGLSYSSFNRILEKLEFLRLIDTPFTGKGKRGNARLIIPRFNKGPDR</sequence>
<keyword evidence="3 4" id="KW-0067">ATP-binding</keyword>
<feature type="binding site" evidence="4">
    <location>
        <begin position="63"/>
        <end position="67"/>
    </location>
    <ligand>
        <name>ATP</name>
        <dbReference type="ChEBI" id="CHEBI:30616"/>
    </ligand>
</feature>
<dbReference type="PANTHER" id="PTHR10763">
    <property type="entry name" value="CELL DIVISION CONTROL PROTEIN 6-RELATED"/>
    <property type="match status" value="1"/>
</dbReference>
<gene>
    <name evidence="6" type="ORF">MTTB_12500</name>
</gene>
<evidence type="ECO:0000313" key="6">
    <source>
        <dbReference type="EMBL" id="BDH79871.1"/>
    </source>
</evidence>
<accession>A0ABN6PC91</accession>
<evidence type="ECO:0000313" key="7">
    <source>
        <dbReference type="Proteomes" id="UP000831817"/>
    </source>
</evidence>
<dbReference type="NCBIfam" id="TIGR02928">
    <property type="entry name" value="orc1/cdc6 family replication initiation protein"/>
    <property type="match status" value="1"/>
</dbReference>
<feature type="binding site" evidence="4">
    <location>
        <position position="205"/>
    </location>
    <ligand>
        <name>ATP</name>
        <dbReference type="ChEBI" id="CHEBI:30616"/>
    </ligand>
</feature>
<feature type="domain" description="Cdc6 C-terminal" evidence="5">
    <location>
        <begin position="298"/>
        <end position="367"/>
    </location>
</feature>
<keyword evidence="2 4" id="KW-0547">Nucleotide-binding</keyword>
<evidence type="ECO:0000256" key="2">
    <source>
        <dbReference type="ARBA" id="ARBA00022741"/>
    </source>
</evidence>
<dbReference type="InterPro" id="IPR055237">
    <property type="entry name" value="Cdc6_lid"/>
</dbReference>
<comment type="function">
    <text evidence="4">Involved in regulation of DNA replication.</text>
</comment>